<name>A0ABS3FVZ7_9CYAN</name>
<dbReference type="CDD" id="cd00075">
    <property type="entry name" value="HATPase"/>
    <property type="match status" value="1"/>
</dbReference>
<keyword evidence="3" id="KW-0597">Phosphoprotein</keyword>
<comment type="caution">
    <text evidence="8">The sequence shown here is derived from an EMBL/GenBank/DDBJ whole genome shotgun (WGS) entry which is preliminary data.</text>
</comment>
<sequence>MFLSRSEVPSASAIAEFSLKEAKPLPNPAPSRSQSLAIESVCRKQIEQIMGYLPLVGAWFVYLDSEEGQPRRWVGQVQGDRPEFNEGELSYLKAEVWLPHELPVARLSQLNTYYVYPLPSWADEGSTVSFPKTNSALGGLSEHFPPEIVPRCNCHGSADEPVDAQNHQFSKQAPIHSYLLLWPAQSLSPLQVEFVEQQMQMLHHYLQGVVASNRQSEELESFRQSRHKAEHQLRNSLALISLYAETLCLGLPTGPFLEQASVIRESVSELSANLTTLLNCDKPVQKLPEQRHDLRQIVEETLKFMQPRLKEKDITVEASGTSVMLPIDRWQIKQVFENLLNNAIAFSPLGSRITCEWQVFYNEVLVSLSDRGPGLSLEDLQEAFTPFYTRRPGGTGLGLPIAKKIILDHQGSIWVQNHPEGGALFSFTLPRHPESD</sequence>
<dbReference type="PRINTS" id="PR00344">
    <property type="entry name" value="BCTRLSENSOR"/>
</dbReference>
<reference evidence="8 9" key="1">
    <citation type="submission" date="2021-03" db="EMBL/GenBank/DDBJ databases">
        <title>Metabolic Capacity of the Antarctic Cyanobacterium Phormidium pseudopriestleyi that Sustains Oxygenic Photosynthesis in the Presence of Hydrogen Sulfide.</title>
        <authorList>
            <person name="Lumian J.E."/>
            <person name="Jungblut A.D."/>
            <person name="Dillon M.L."/>
            <person name="Hawes I."/>
            <person name="Doran P.T."/>
            <person name="Mackey T.J."/>
            <person name="Dick G.J."/>
            <person name="Grettenberger C.L."/>
            <person name="Sumner D.Y."/>
        </authorList>
    </citation>
    <scope>NUCLEOTIDE SEQUENCE [LARGE SCALE GENOMIC DNA]</scope>
    <source>
        <strain evidence="8 9">FRX01</strain>
    </source>
</reference>
<dbReference type="SMART" id="SM00387">
    <property type="entry name" value="HATPase_c"/>
    <property type="match status" value="1"/>
</dbReference>
<keyword evidence="6" id="KW-0902">Two-component regulatory system</keyword>
<evidence type="ECO:0000256" key="4">
    <source>
        <dbReference type="ARBA" id="ARBA00022679"/>
    </source>
</evidence>
<feature type="domain" description="Histidine kinase" evidence="7">
    <location>
        <begin position="228"/>
        <end position="433"/>
    </location>
</feature>
<evidence type="ECO:0000313" key="8">
    <source>
        <dbReference type="EMBL" id="MBO0351288.1"/>
    </source>
</evidence>
<keyword evidence="4" id="KW-0808">Transferase</keyword>
<dbReference type="InterPro" id="IPR036890">
    <property type="entry name" value="HATPase_C_sf"/>
</dbReference>
<dbReference type="RefSeq" id="WP_207089734.1">
    <property type="nucleotide sequence ID" value="NZ_JAFLQW010000521.1"/>
</dbReference>
<accession>A0ABS3FVZ7</accession>
<dbReference type="EC" id="2.7.13.3" evidence="2"/>
<evidence type="ECO:0000256" key="3">
    <source>
        <dbReference type="ARBA" id="ARBA00022553"/>
    </source>
</evidence>
<dbReference type="Pfam" id="PF02518">
    <property type="entry name" value="HATPase_c"/>
    <property type="match status" value="1"/>
</dbReference>
<dbReference type="PANTHER" id="PTHR45453">
    <property type="entry name" value="PHOSPHATE REGULON SENSOR PROTEIN PHOR"/>
    <property type="match status" value="1"/>
</dbReference>
<evidence type="ECO:0000256" key="6">
    <source>
        <dbReference type="ARBA" id="ARBA00023012"/>
    </source>
</evidence>
<evidence type="ECO:0000313" key="9">
    <source>
        <dbReference type="Proteomes" id="UP000664844"/>
    </source>
</evidence>
<dbReference type="InterPro" id="IPR005467">
    <property type="entry name" value="His_kinase_dom"/>
</dbReference>
<proteinExistence type="predicted"/>
<evidence type="ECO:0000256" key="2">
    <source>
        <dbReference type="ARBA" id="ARBA00012438"/>
    </source>
</evidence>
<dbReference type="SUPFAM" id="SSF55874">
    <property type="entry name" value="ATPase domain of HSP90 chaperone/DNA topoisomerase II/histidine kinase"/>
    <property type="match status" value="1"/>
</dbReference>
<keyword evidence="5 8" id="KW-0418">Kinase</keyword>
<dbReference type="Gene3D" id="3.30.565.10">
    <property type="entry name" value="Histidine kinase-like ATPase, C-terminal domain"/>
    <property type="match status" value="1"/>
</dbReference>
<dbReference type="EMBL" id="JAFLQW010000521">
    <property type="protein sequence ID" value="MBO0351288.1"/>
    <property type="molecule type" value="Genomic_DNA"/>
</dbReference>
<dbReference type="InterPro" id="IPR050351">
    <property type="entry name" value="BphY/WalK/GraS-like"/>
</dbReference>
<evidence type="ECO:0000259" key="7">
    <source>
        <dbReference type="PROSITE" id="PS50109"/>
    </source>
</evidence>
<dbReference type="PANTHER" id="PTHR45453:SF1">
    <property type="entry name" value="PHOSPHATE REGULON SENSOR PROTEIN PHOR"/>
    <property type="match status" value="1"/>
</dbReference>
<gene>
    <name evidence="8" type="ORF">J0895_19850</name>
</gene>
<dbReference type="GO" id="GO:0016301">
    <property type="term" value="F:kinase activity"/>
    <property type="evidence" value="ECO:0007669"/>
    <property type="project" value="UniProtKB-KW"/>
</dbReference>
<dbReference type="InterPro" id="IPR004358">
    <property type="entry name" value="Sig_transdc_His_kin-like_C"/>
</dbReference>
<dbReference type="PROSITE" id="PS50109">
    <property type="entry name" value="HIS_KIN"/>
    <property type="match status" value="1"/>
</dbReference>
<dbReference type="InterPro" id="IPR003594">
    <property type="entry name" value="HATPase_dom"/>
</dbReference>
<keyword evidence="9" id="KW-1185">Reference proteome</keyword>
<protein>
    <recommendedName>
        <fullName evidence="2">histidine kinase</fullName>
        <ecNumber evidence="2">2.7.13.3</ecNumber>
    </recommendedName>
</protein>
<evidence type="ECO:0000256" key="5">
    <source>
        <dbReference type="ARBA" id="ARBA00022777"/>
    </source>
</evidence>
<dbReference type="Proteomes" id="UP000664844">
    <property type="component" value="Unassembled WGS sequence"/>
</dbReference>
<evidence type="ECO:0000256" key="1">
    <source>
        <dbReference type="ARBA" id="ARBA00000085"/>
    </source>
</evidence>
<organism evidence="8 9">
    <name type="scientific">Phormidium pseudopriestleyi FRX01</name>
    <dbReference type="NCBI Taxonomy" id="1759528"/>
    <lineage>
        <taxon>Bacteria</taxon>
        <taxon>Bacillati</taxon>
        <taxon>Cyanobacteriota</taxon>
        <taxon>Cyanophyceae</taxon>
        <taxon>Oscillatoriophycideae</taxon>
        <taxon>Oscillatoriales</taxon>
        <taxon>Oscillatoriaceae</taxon>
        <taxon>Phormidium</taxon>
    </lineage>
</organism>
<comment type="catalytic activity">
    <reaction evidence="1">
        <text>ATP + protein L-histidine = ADP + protein N-phospho-L-histidine.</text>
        <dbReference type="EC" id="2.7.13.3"/>
    </reaction>
</comment>